<name>A0A7X0Y609_9LIST</name>
<dbReference type="RefSeq" id="WP_185526818.1">
    <property type="nucleotide sequence ID" value="NZ_JAARWN010000014.1"/>
</dbReference>
<sequence length="74" mass="8352">MTIEKYLGWYTWDKSVANPEWMQQTRVPGAYDVYAVSDENGSIATKLVHTDGEVLYSNDSPYEIALNHVAEVAL</sequence>
<evidence type="ECO:0000313" key="2">
    <source>
        <dbReference type="Proteomes" id="UP000535908"/>
    </source>
</evidence>
<dbReference type="Proteomes" id="UP000535908">
    <property type="component" value="Unassembled WGS sequence"/>
</dbReference>
<protein>
    <submittedName>
        <fullName evidence="1">Uncharacterized protein</fullName>
    </submittedName>
</protein>
<accession>A0A7X0Y609</accession>
<proteinExistence type="predicted"/>
<dbReference type="EMBL" id="JAARWN010000014">
    <property type="protein sequence ID" value="MBC1937204.1"/>
    <property type="molecule type" value="Genomic_DNA"/>
</dbReference>
<evidence type="ECO:0000313" key="1">
    <source>
        <dbReference type="EMBL" id="MBC1937204.1"/>
    </source>
</evidence>
<reference evidence="1 2" key="1">
    <citation type="submission" date="2020-03" db="EMBL/GenBank/DDBJ databases">
        <title>Soil Listeria distribution.</title>
        <authorList>
            <person name="Liao J."/>
            <person name="Wiedmann M."/>
        </authorList>
    </citation>
    <scope>NUCLEOTIDE SEQUENCE [LARGE SCALE GENOMIC DNA]</scope>
    <source>
        <strain evidence="1 2">FSL L7-0741</strain>
    </source>
</reference>
<organism evidence="1 2">
    <name type="scientific">Listeria grandensis</name>
    <dbReference type="NCBI Taxonomy" id="1494963"/>
    <lineage>
        <taxon>Bacteria</taxon>
        <taxon>Bacillati</taxon>
        <taxon>Bacillota</taxon>
        <taxon>Bacilli</taxon>
        <taxon>Bacillales</taxon>
        <taxon>Listeriaceae</taxon>
        <taxon>Listeria</taxon>
    </lineage>
</organism>
<gene>
    <name evidence="1" type="ORF">HCA69_12555</name>
</gene>
<dbReference type="AlphaFoldDB" id="A0A7X0Y609"/>
<comment type="caution">
    <text evidence="1">The sequence shown here is derived from an EMBL/GenBank/DDBJ whole genome shotgun (WGS) entry which is preliminary data.</text>
</comment>